<sequence length="140" mass="15201">MIGFDPDGKKQSHSLTISGAPSGAPDLFRPRACPAGLTSLHNHNTHQRTVRSEGWRVVVCVAKAYVTATAPSGTMTFEDGTERHDDHVARAQDGGKPVLIRARGAVEAIRCKTDLHPMYFLFSKGFPNGHFSKGRASVFK</sequence>
<gene>
    <name evidence="2" type="ORF">LA5096_00508</name>
</gene>
<dbReference type="AlphaFoldDB" id="A0A0M6ZPR4"/>
<dbReference type="EMBL" id="CXWC01000001">
    <property type="protein sequence ID" value="CTQ64749.1"/>
    <property type="molecule type" value="Genomic_DNA"/>
</dbReference>
<dbReference type="STRING" id="311410.LA5095_03139"/>
<dbReference type="Proteomes" id="UP000049983">
    <property type="component" value="Unassembled WGS sequence"/>
</dbReference>
<reference evidence="3" key="1">
    <citation type="submission" date="2015-07" db="EMBL/GenBank/DDBJ databases">
        <authorList>
            <person name="Rodrigo-Torres Lidia"/>
            <person name="Arahal R.David."/>
        </authorList>
    </citation>
    <scope>NUCLEOTIDE SEQUENCE [LARGE SCALE GENOMIC DNA]</scope>
    <source>
        <strain evidence="3">CECT 5096</strain>
    </source>
</reference>
<keyword evidence="3" id="KW-1185">Reference proteome</keyword>
<evidence type="ECO:0000313" key="3">
    <source>
        <dbReference type="Proteomes" id="UP000049983"/>
    </source>
</evidence>
<feature type="compositionally biased region" description="Basic and acidic residues" evidence="1">
    <location>
        <begin position="1"/>
        <end position="10"/>
    </location>
</feature>
<feature type="region of interest" description="Disordered" evidence="1">
    <location>
        <begin position="1"/>
        <end position="26"/>
    </location>
</feature>
<evidence type="ECO:0000313" key="2">
    <source>
        <dbReference type="EMBL" id="CTQ64749.1"/>
    </source>
</evidence>
<name>A0A0M6ZPR4_9HYPH</name>
<evidence type="ECO:0000256" key="1">
    <source>
        <dbReference type="SAM" id="MobiDB-lite"/>
    </source>
</evidence>
<proteinExistence type="predicted"/>
<accession>A0A0M6ZPR4</accession>
<protein>
    <submittedName>
        <fullName evidence="2">Uncharacterized protein</fullName>
    </submittedName>
</protein>
<organism evidence="2 3">
    <name type="scientific">Roseibium album</name>
    <dbReference type="NCBI Taxonomy" id="311410"/>
    <lineage>
        <taxon>Bacteria</taxon>
        <taxon>Pseudomonadati</taxon>
        <taxon>Pseudomonadota</taxon>
        <taxon>Alphaproteobacteria</taxon>
        <taxon>Hyphomicrobiales</taxon>
        <taxon>Stappiaceae</taxon>
        <taxon>Roseibium</taxon>
    </lineage>
</organism>